<dbReference type="Proteomes" id="UP000682733">
    <property type="component" value="Unassembled WGS sequence"/>
</dbReference>
<evidence type="ECO:0000313" key="4">
    <source>
        <dbReference type="EMBL" id="CAF4289660.1"/>
    </source>
</evidence>
<gene>
    <name evidence="1" type="ORF">GPM918_LOCUS31811</name>
    <name evidence="2" type="ORF">OVA965_LOCUS36951</name>
    <name evidence="3" type="ORF">SRO942_LOCUS32463</name>
    <name evidence="4" type="ORF">TMI583_LOCUS37984</name>
</gene>
<evidence type="ECO:0000313" key="3">
    <source>
        <dbReference type="EMBL" id="CAF4255655.1"/>
    </source>
</evidence>
<dbReference type="Proteomes" id="UP000677228">
    <property type="component" value="Unassembled WGS sequence"/>
</dbReference>
<organism evidence="1 5">
    <name type="scientific">Didymodactylos carnosus</name>
    <dbReference type="NCBI Taxonomy" id="1234261"/>
    <lineage>
        <taxon>Eukaryota</taxon>
        <taxon>Metazoa</taxon>
        <taxon>Spiralia</taxon>
        <taxon>Gnathifera</taxon>
        <taxon>Rotifera</taxon>
        <taxon>Eurotatoria</taxon>
        <taxon>Bdelloidea</taxon>
        <taxon>Philodinida</taxon>
        <taxon>Philodinidae</taxon>
        <taxon>Didymodactylos</taxon>
    </lineage>
</organism>
<dbReference type="Proteomes" id="UP000681722">
    <property type="component" value="Unassembled WGS sequence"/>
</dbReference>
<dbReference type="EMBL" id="CAJNOK010034149">
    <property type="protein sequence ID" value="CAF1501327.1"/>
    <property type="molecule type" value="Genomic_DNA"/>
</dbReference>
<dbReference type="EMBL" id="CAJNOQ010015861">
    <property type="protein sequence ID" value="CAF1370086.1"/>
    <property type="molecule type" value="Genomic_DNA"/>
</dbReference>
<evidence type="ECO:0000313" key="1">
    <source>
        <dbReference type="EMBL" id="CAF1370086.1"/>
    </source>
</evidence>
<evidence type="ECO:0000313" key="2">
    <source>
        <dbReference type="EMBL" id="CAF1501327.1"/>
    </source>
</evidence>
<reference evidence="1" key="1">
    <citation type="submission" date="2021-02" db="EMBL/GenBank/DDBJ databases">
        <authorList>
            <person name="Nowell W R."/>
        </authorList>
    </citation>
    <scope>NUCLEOTIDE SEQUENCE</scope>
</reference>
<sequence>MLYDLCKEQQKRLRKLNLDMLDCQSRIQNAVNYLTWIEIESYINTLIHKEKEIIAVYHNKKYLALNIRFSQGEFNNKLVYNYSYRALSLAEENLLAKGWKYAINLNKFNSLNNKARKGY</sequence>
<evidence type="ECO:0000313" key="5">
    <source>
        <dbReference type="Proteomes" id="UP000663829"/>
    </source>
</evidence>
<dbReference type="Proteomes" id="UP000663829">
    <property type="component" value="Unassembled WGS sequence"/>
</dbReference>
<accession>A0A815IZH8</accession>
<dbReference type="EMBL" id="CAJOBC010074977">
    <property type="protein sequence ID" value="CAF4255655.1"/>
    <property type="molecule type" value="Genomic_DNA"/>
</dbReference>
<dbReference type="AlphaFoldDB" id="A0A815IZH8"/>
<dbReference type="EMBL" id="CAJOBA010056153">
    <property type="protein sequence ID" value="CAF4289660.1"/>
    <property type="molecule type" value="Genomic_DNA"/>
</dbReference>
<name>A0A815IZH8_9BILA</name>
<protein>
    <submittedName>
        <fullName evidence="1">Uncharacterized protein</fullName>
    </submittedName>
</protein>
<keyword evidence="5" id="KW-1185">Reference proteome</keyword>
<comment type="caution">
    <text evidence="1">The sequence shown here is derived from an EMBL/GenBank/DDBJ whole genome shotgun (WGS) entry which is preliminary data.</text>
</comment>
<proteinExistence type="predicted"/>